<reference evidence="1" key="1">
    <citation type="submission" date="2021-03" db="EMBL/GenBank/DDBJ databases">
        <title>Evolutionary priming and transition to the ectomycorrhizal habit in an iconic lineage of mushroom-forming fungi: is preadaptation a requirement?</title>
        <authorList>
            <consortium name="DOE Joint Genome Institute"/>
            <person name="Looney B.P."/>
            <person name="Miyauchi S."/>
            <person name="Morin E."/>
            <person name="Drula E."/>
            <person name="Courty P.E."/>
            <person name="Chicoki N."/>
            <person name="Fauchery L."/>
            <person name="Kohler A."/>
            <person name="Kuo A."/>
            <person name="LaButti K."/>
            <person name="Pangilinan J."/>
            <person name="Lipzen A."/>
            <person name="Riley R."/>
            <person name="Andreopoulos W."/>
            <person name="He G."/>
            <person name="Johnson J."/>
            <person name="Barry K.W."/>
            <person name="Grigoriev I.V."/>
            <person name="Nagy L."/>
            <person name="Hibbett D."/>
            <person name="Henrissat B."/>
            <person name="Matheny P.B."/>
            <person name="Labbe J."/>
            <person name="Martin A.F."/>
        </authorList>
    </citation>
    <scope>NUCLEOTIDE SEQUENCE</scope>
    <source>
        <strain evidence="1">BPL698</strain>
    </source>
</reference>
<gene>
    <name evidence="1" type="ORF">F5148DRAFT_1151976</name>
</gene>
<keyword evidence="2" id="KW-1185">Reference proteome</keyword>
<comment type="caution">
    <text evidence="1">The sequence shown here is derived from an EMBL/GenBank/DDBJ whole genome shotgun (WGS) entry which is preliminary data.</text>
</comment>
<name>A0ACC0U0H8_9AGAM</name>
<proteinExistence type="predicted"/>
<evidence type="ECO:0000313" key="1">
    <source>
        <dbReference type="EMBL" id="KAI9453366.1"/>
    </source>
</evidence>
<sequence length="552" mass="60587">MKLSLLDLPLEILSEILTHLDHLSILRSSAVCKQLHALVTSSLLLQYRIELAADGLVDGPPGGPASTTAARMELLLERRAAWRALRPSRRAAVALAGHCHAYELVGGLFAKALEEFGAARRLVASWLPSNAAGETRLVVDDLGVRIKDFALDPAQDLIVLLEHRPAVGPIASTSSSAAAADIRVHLRKLSAGAVAPHPAARNPVLCRHGLGPVHGCMIQIVEDVVGMYFWMPFHGVLIWNWMTGEELVFIQDNQAPDRIWDFSFLSPRVHMVTTLKDGGEIRIYSFANSSSPKRAAARRDARVHVFTLHHDPAAQLGRWRPACFVVHNRTLTQYVDVYREEVGAADEPWEHWGPNGTRFFVLAIGFQWLRYVHGTRVVCPVLQPTGESRAEVLDSNVHASRALTAGEKLAATRLGIDPERPLEGARLVREPSVYHRHLEFSAPEMTQLRLVMSRWSVVLALLPRTNMCRNHCGWSGAMNASGAAGPEVSRISSRSESLYEAPGVEQYARRRDLHYKLARIARCPVSKNASSTGSATGGPTSSSVTALCPLLQ</sequence>
<accession>A0ACC0U0H8</accession>
<dbReference type="Proteomes" id="UP001207468">
    <property type="component" value="Unassembled WGS sequence"/>
</dbReference>
<dbReference type="EMBL" id="JAGFNK010000305">
    <property type="protein sequence ID" value="KAI9453366.1"/>
    <property type="molecule type" value="Genomic_DNA"/>
</dbReference>
<organism evidence="1 2">
    <name type="scientific">Russula earlei</name>
    <dbReference type="NCBI Taxonomy" id="71964"/>
    <lineage>
        <taxon>Eukaryota</taxon>
        <taxon>Fungi</taxon>
        <taxon>Dikarya</taxon>
        <taxon>Basidiomycota</taxon>
        <taxon>Agaricomycotina</taxon>
        <taxon>Agaricomycetes</taxon>
        <taxon>Russulales</taxon>
        <taxon>Russulaceae</taxon>
        <taxon>Russula</taxon>
    </lineage>
</organism>
<protein>
    <submittedName>
        <fullName evidence="1">Uncharacterized protein</fullName>
    </submittedName>
</protein>
<evidence type="ECO:0000313" key="2">
    <source>
        <dbReference type="Proteomes" id="UP001207468"/>
    </source>
</evidence>